<feature type="signal peptide" evidence="1">
    <location>
        <begin position="1"/>
        <end position="30"/>
    </location>
</feature>
<reference evidence="3 5" key="3">
    <citation type="submission" date="2018-11" db="EMBL/GenBank/DDBJ databases">
        <title>FDA dAtabase for Regulatory Grade micrObial Sequences (FDA-ARGOS): Supporting development and validation of Infectious Disease Dx tests.</title>
        <authorList>
            <person name="Bliska J."/>
            <person name="Cleland M.-M."/>
            <person name="Tallon L."/>
            <person name="Sadzewicz L."/>
            <person name="Zhao X."/>
            <person name="Vavikolanu K."/>
            <person name="Mehta A."/>
            <person name="Aluvathingal J."/>
            <person name="Nadendla S."/>
            <person name="Yan Y."/>
            <person name="Sichtig H."/>
        </authorList>
    </citation>
    <scope>NUCLEOTIDE SEQUENCE [LARGE SCALE GENOMIC DNA]</scope>
    <source>
        <strain evidence="3 5">FDAARGOS_581</strain>
    </source>
</reference>
<dbReference type="Proteomes" id="UP000268669">
    <property type="component" value="Chromosome"/>
</dbReference>
<proteinExistence type="predicted"/>
<keyword evidence="5" id="KW-1185">Reference proteome</keyword>
<keyword evidence="1" id="KW-0732">Signal</keyword>
<dbReference type="AlphaFoldDB" id="Q6EVW8"/>
<gene>
    <name evidence="4" type="primary">pilL</name>
    <name evidence="3" type="ORF">EGX47_05670</name>
</gene>
<evidence type="ECO:0000313" key="3">
    <source>
        <dbReference type="EMBL" id="AYW90865.1"/>
    </source>
</evidence>
<accession>Q6EVW8</accession>
<protein>
    <submittedName>
        <fullName evidence="3">Pilus assembly protein</fullName>
    </submittedName>
    <submittedName>
        <fullName evidence="4">Putative membrane anchored protein</fullName>
    </submittedName>
</protein>
<sequence length="356" mass="38710">MAQPNLRPRYKLVWLTLLLLTAGCTHNTTAQHKPLSPVPPIPRVNDIYPNPAPEVVRYDRYTLISSKPVDAQRDPLNQIMDISMPAEMVRSVGDGFRYVLLESGYSLCPIPSPVFAELLNKPLPGVQRLMGPLRLSDALQILAGSAWRLLVDDVNREVCFTLRDAYQNLVSAKPVALANVIIPTKNLMHQSGNFLSGSSASALTPVVPTPLAPLKPTIKPENISIPSPVLAEASKVLAPATAVFSTEAPGKTVSGPGTPIAVAPSGQLWRAEVGSTLKETLNRWAGQNKCVNGGHWVVIWPVLLDYRIDAPLAFHGNFEYVLVQIFELYRQADKPLFAQASRPQCLVVVSDIPGGL</sequence>
<dbReference type="InterPro" id="IPR018927">
    <property type="entry name" value="Pilus_synth_Q_C"/>
</dbReference>
<dbReference type="InterPro" id="IPR022260">
    <property type="entry name" value="Integr_conj_element_PilL"/>
</dbReference>
<feature type="domain" description="Toxin co-regulated pilus biosynthesis protein Q C-terminal" evidence="2">
    <location>
        <begin position="268"/>
        <end position="351"/>
    </location>
</feature>
<evidence type="ECO:0000313" key="5">
    <source>
        <dbReference type="Proteomes" id="UP000268669"/>
    </source>
</evidence>
<dbReference type="RefSeq" id="WP_038830181.1">
    <property type="nucleotide sequence ID" value="NZ_CP033713.1"/>
</dbReference>
<reference evidence="4" key="2">
    <citation type="journal article" date="2004" name="Infect. Immun.">
        <title>YAPI, a new Yersinia pseudotuberculosis pathogenicity island.</title>
        <authorList>
            <person name="Collyn F."/>
            <person name="Billault A."/>
            <person name="Mullet C."/>
            <person name="Simonet M."/>
            <person name="Marceau M."/>
        </authorList>
    </citation>
    <scope>NUCLEOTIDE SEQUENCE</scope>
    <source>
        <strain evidence="4">32777</strain>
    </source>
</reference>
<dbReference type="NCBIfam" id="TIGR03748">
    <property type="entry name" value="conj_PilL"/>
    <property type="match status" value="1"/>
</dbReference>
<evidence type="ECO:0000313" key="4">
    <source>
        <dbReference type="EMBL" id="CAF28485.1"/>
    </source>
</evidence>
<name>Q6EVW8_YERPU</name>
<dbReference type="PROSITE" id="PS51257">
    <property type="entry name" value="PROKAR_LIPOPROTEIN"/>
    <property type="match status" value="1"/>
</dbReference>
<reference evidence="4" key="1">
    <citation type="journal article" date="2002" name="Infect. Immun.">
        <title>Yersinia pseudotuberculosis harbors a type IV pilus gene cluster that contributes to pathogenicity.</title>
        <authorList>
            <person name="Marceau M."/>
        </authorList>
    </citation>
    <scope>NUCLEOTIDE SEQUENCE</scope>
    <source>
        <strain evidence="4">32777</strain>
    </source>
</reference>
<dbReference type="EMBL" id="CP033713">
    <property type="protein sequence ID" value="AYW90865.1"/>
    <property type="molecule type" value="Genomic_DNA"/>
</dbReference>
<dbReference type="Pfam" id="PF10671">
    <property type="entry name" value="TcpQ"/>
    <property type="match status" value="1"/>
</dbReference>
<feature type="chain" id="PRO_5044738004" evidence="1">
    <location>
        <begin position="31"/>
        <end position="356"/>
    </location>
</feature>
<evidence type="ECO:0000259" key="2">
    <source>
        <dbReference type="Pfam" id="PF10671"/>
    </source>
</evidence>
<evidence type="ECO:0000256" key="1">
    <source>
        <dbReference type="SAM" id="SignalP"/>
    </source>
</evidence>
<organism evidence="4">
    <name type="scientific">Yersinia pseudotuberculosis</name>
    <dbReference type="NCBI Taxonomy" id="633"/>
    <lineage>
        <taxon>Bacteria</taxon>
        <taxon>Pseudomonadati</taxon>
        <taxon>Pseudomonadota</taxon>
        <taxon>Gammaproteobacteria</taxon>
        <taxon>Enterobacterales</taxon>
        <taxon>Yersiniaceae</taxon>
        <taxon>Yersinia</taxon>
    </lineage>
</organism>
<dbReference type="EMBL" id="AJ627388">
    <property type="protein sequence ID" value="CAF28485.1"/>
    <property type="molecule type" value="Genomic_DNA"/>
</dbReference>